<name>A0A6A6MPA0_HEVBR</name>
<proteinExistence type="predicted"/>
<keyword evidence="2" id="KW-0812">Transmembrane</keyword>
<dbReference type="PANTHER" id="PTHR34059">
    <property type="entry name" value="EXPRESSED PROTEIN"/>
    <property type="match status" value="1"/>
</dbReference>
<feature type="compositionally biased region" description="Low complexity" evidence="1">
    <location>
        <begin position="226"/>
        <end position="244"/>
    </location>
</feature>
<organism evidence="3 4">
    <name type="scientific">Hevea brasiliensis</name>
    <name type="common">Para rubber tree</name>
    <name type="synonym">Siphonia brasiliensis</name>
    <dbReference type="NCBI Taxonomy" id="3981"/>
    <lineage>
        <taxon>Eukaryota</taxon>
        <taxon>Viridiplantae</taxon>
        <taxon>Streptophyta</taxon>
        <taxon>Embryophyta</taxon>
        <taxon>Tracheophyta</taxon>
        <taxon>Spermatophyta</taxon>
        <taxon>Magnoliopsida</taxon>
        <taxon>eudicotyledons</taxon>
        <taxon>Gunneridae</taxon>
        <taxon>Pentapetalae</taxon>
        <taxon>rosids</taxon>
        <taxon>fabids</taxon>
        <taxon>Malpighiales</taxon>
        <taxon>Euphorbiaceae</taxon>
        <taxon>Crotonoideae</taxon>
        <taxon>Micrandreae</taxon>
        <taxon>Hevea</taxon>
    </lineage>
</organism>
<dbReference type="PANTHER" id="PTHR34059:SF1">
    <property type="entry name" value="EXPRESSED PROTEIN"/>
    <property type="match status" value="1"/>
</dbReference>
<keyword evidence="2" id="KW-0472">Membrane</keyword>
<accession>A0A6A6MPA0</accession>
<evidence type="ECO:0000256" key="2">
    <source>
        <dbReference type="SAM" id="Phobius"/>
    </source>
</evidence>
<dbReference type="EMBL" id="JAAGAX010000005">
    <property type="protein sequence ID" value="KAF2315064.1"/>
    <property type="molecule type" value="Genomic_DNA"/>
</dbReference>
<comment type="caution">
    <text evidence="3">The sequence shown here is derived from an EMBL/GenBank/DDBJ whole genome shotgun (WGS) entry which is preliminary data.</text>
</comment>
<feature type="compositionally biased region" description="Low complexity" evidence="1">
    <location>
        <begin position="251"/>
        <end position="270"/>
    </location>
</feature>
<feature type="compositionally biased region" description="Basic and acidic residues" evidence="1">
    <location>
        <begin position="179"/>
        <end position="190"/>
    </location>
</feature>
<reference evidence="3 4" key="1">
    <citation type="journal article" date="2020" name="Mol. Plant">
        <title>The Chromosome-Based Rubber Tree Genome Provides New Insights into Spurge Genome Evolution and Rubber Biosynthesis.</title>
        <authorList>
            <person name="Liu J."/>
            <person name="Shi C."/>
            <person name="Shi C.C."/>
            <person name="Li W."/>
            <person name="Zhang Q.J."/>
            <person name="Zhang Y."/>
            <person name="Li K."/>
            <person name="Lu H.F."/>
            <person name="Shi C."/>
            <person name="Zhu S.T."/>
            <person name="Xiao Z.Y."/>
            <person name="Nan H."/>
            <person name="Yue Y."/>
            <person name="Zhu X.G."/>
            <person name="Wu Y."/>
            <person name="Hong X.N."/>
            <person name="Fan G.Y."/>
            <person name="Tong Y."/>
            <person name="Zhang D."/>
            <person name="Mao C.L."/>
            <person name="Liu Y.L."/>
            <person name="Hao S.J."/>
            <person name="Liu W.Q."/>
            <person name="Lv M.Q."/>
            <person name="Zhang H.B."/>
            <person name="Liu Y."/>
            <person name="Hu-Tang G.R."/>
            <person name="Wang J.P."/>
            <person name="Wang J.H."/>
            <person name="Sun Y.H."/>
            <person name="Ni S.B."/>
            <person name="Chen W.B."/>
            <person name="Zhang X.C."/>
            <person name="Jiao Y.N."/>
            <person name="Eichler E.E."/>
            <person name="Li G.H."/>
            <person name="Liu X."/>
            <person name="Gao L.Z."/>
        </authorList>
    </citation>
    <scope>NUCLEOTIDE SEQUENCE [LARGE SCALE GENOMIC DNA]</scope>
    <source>
        <strain evidence="4">cv. GT1</strain>
        <tissue evidence="3">Leaf</tissue>
    </source>
</reference>
<keyword evidence="4" id="KW-1185">Reference proteome</keyword>
<protein>
    <submittedName>
        <fullName evidence="3">Uncharacterized protein</fullName>
    </submittedName>
</protein>
<sequence>MEDTNSYTKYQQQNQATIPTKFYSHFLCKALIVTIFLVILPLFPSQAPEFINQTLNTRGWEFLHLIFVGSSVFDDEADSPSRSDGSTVQTWNNQYYRNDPVVVVADENSVLDQERRATSSRVGEKPLLLPVRSLKSRVFETDVKSRNGEFGGSHHQDLEEMLKDNMVLLSPIPWKSRSGRMEMKETKEEADSPDLYTLPPSMEESEFNRSFRAQVSRSPRPDSTNSSPKLSPSPSISSPRKLSPQPNSTNSSPKLSPSPSISSPKKLSPSPSFPAEAQGRSAEDFVRKKLLQVSSTPSSTTTTTIASDSKITVNETEFQCH</sequence>
<evidence type="ECO:0000313" key="4">
    <source>
        <dbReference type="Proteomes" id="UP000467840"/>
    </source>
</evidence>
<feature type="transmembrane region" description="Helical" evidence="2">
    <location>
        <begin position="22"/>
        <end position="43"/>
    </location>
</feature>
<feature type="compositionally biased region" description="Polar residues" evidence="1">
    <location>
        <begin position="211"/>
        <end position="225"/>
    </location>
</feature>
<dbReference type="AlphaFoldDB" id="A0A6A6MPA0"/>
<feature type="region of interest" description="Disordered" evidence="1">
    <location>
        <begin position="178"/>
        <end position="284"/>
    </location>
</feature>
<dbReference type="Proteomes" id="UP000467840">
    <property type="component" value="Chromosome 15"/>
</dbReference>
<evidence type="ECO:0000256" key="1">
    <source>
        <dbReference type="SAM" id="MobiDB-lite"/>
    </source>
</evidence>
<evidence type="ECO:0000313" key="3">
    <source>
        <dbReference type="EMBL" id="KAF2315064.1"/>
    </source>
</evidence>
<gene>
    <name evidence="3" type="ORF">GH714_038079</name>
</gene>
<keyword evidence="2" id="KW-1133">Transmembrane helix</keyword>